<name>A0ABN8DJN2_9VIBR</name>
<keyword evidence="2" id="KW-0378">Hydrolase</keyword>
<protein>
    <submittedName>
        <fullName evidence="2">Lysophospholipase L2</fullName>
        <ecNumber evidence="2">3.1.1.5</ecNumber>
    </submittedName>
</protein>
<dbReference type="GO" id="GO:0004622">
    <property type="term" value="F:phosphatidylcholine lysophospholipase activity"/>
    <property type="evidence" value="ECO:0007669"/>
    <property type="project" value="UniProtKB-EC"/>
</dbReference>
<feature type="domain" description="Serine aminopeptidase S33" evidence="1">
    <location>
        <begin position="76"/>
        <end position="331"/>
    </location>
</feature>
<sequence length="347" mass="40029">MTHNLFNMRRFYENQTTESPMTTSTGDHFTFTQEHNFTDVMMKQIAPFWAKRQEGFHTTRDKVNVFWCHITDKANTKAIFVVNGRIESSYKYQELFFDLFQQGYNIYSFDHRGQGLSDRMAPNPEMGHVESFDDYLQDMDEIIELFNLAQYEQCHLLAHSMGGNIATRYIQTRAHHPFSKIALSAPMYGVNLAWYLKPIAALVAQAMTYGNSKPTYAPGYKGYNPKPFADNPLSQSEVRYRWFRELYEQKPKMKLGGPSTRWVWQGLVSSRKCLQHSEQITIPLLLVQAGADTIVSNQAQDEFISKLKASNSSCQLLSVSEAKHEILFEADQYRNPALEAISQFFIS</sequence>
<dbReference type="Pfam" id="PF12146">
    <property type="entry name" value="Hydrolase_4"/>
    <property type="match status" value="1"/>
</dbReference>
<comment type="caution">
    <text evidence="2">The sequence shown here is derived from an EMBL/GenBank/DDBJ whole genome shotgun (WGS) entry which is preliminary data.</text>
</comment>
<dbReference type="EMBL" id="CAKLCM010000002">
    <property type="protein sequence ID" value="CAH0527371.1"/>
    <property type="molecule type" value="Genomic_DNA"/>
</dbReference>
<dbReference type="SUPFAM" id="SSF53474">
    <property type="entry name" value="alpha/beta-Hydrolases"/>
    <property type="match status" value="1"/>
</dbReference>
<keyword evidence="3" id="KW-1185">Reference proteome</keyword>
<evidence type="ECO:0000313" key="3">
    <source>
        <dbReference type="Proteomes" id="UP000838160"/>
    </source>
</evidence>
<gene>
    <name evidence="2" type="primary">pldB</name>
    <name evidence="2" type="ORF">VHP8226_02675</name>
</gene>
<proteinExistence type="predicted"/>
<dbReference type="InterPro" id="IPR029058">
    <property type="entry name" value="AB_hydrolase_fold"/>
</dbReference>
<dbReference type="InterPro" id="IPR051044">
    <property type="entry name" value="MAG_DAG_Lipase"/>
</dbReference>
<dbReference type="PANTHER" id="PTHR11614">
    <property type="entry name" value="PHOSPHOLIPASE-RELATED"/>
    <property type="match status" value="1"/>
</dbReference>
<dbReference type="Proteomes" id="UP000838160">
    <property type="component" value="Unassembled WGS sequence"/>
</dbReference>
<evidence type="ECO:0000313" key="2">
    <source>
        <dbReference type="EMBL" id="CAH0527371.1"/>
    </source>
</evidence>
<reference evidence="2" key="1">
    <citation type="submission" date="2021-12" db="EMBL/GenBank/DDBJ databases">
        <authorList>
            <person name="Rodrigo-Torres L."/>
            <person name="Arahal R. D."/>
            <person name="Lucena T."/>
        </authorList>
    </citation>
    <scope>NUCLEOTIDE SEQUENCE</scope>
    <source>
        <strain evidence="2">CECT 8226</strain>
    </source>
</reference>
<dbReference type="InterPro" id="IPR022742">
    <property type="entry name" value="Hydrolase_4"/>
</dbReference>
<dbReference type="Gene3D" id="3.40.50.1820">
    <property type="entry name" value="alpha/beta hydrolase"/>
    <property type="match status" value="1"/>
</dbReference>
<organism evidence="2 3">
    <name type="scientific">Vibrio hippocampi</name>
    <dbReference type="NCBI Taxonomy" id="654686"/>
    <lineage>
        <taxon>Bacteria</taxon>
        <taxon>Pseudomonadati</taxon>
        <taxon>Pseudomonadota</taxon>
        <taxon>Gammaproteobacteria</taxon>
        <taxon>Vibrionales</taxon>
        <taxon>Vibrionaceae</taxon>
        <taxon>Vibrio</taxon>
    </lineage>
</organism>
<accession>A0ABN8DJN2</accession>
<dbReference type="EC" id="3.1.1.5" evidence="2"/>
<evidence type="ECO:0000259" key="1">
    <source>
        <dbReference type="Pfam" id="PF12146"/>
    </source>
</evidence>